<dbReference type="GO" id="GO:0032993">
    <property type="term" value="C:protein-DNA complex"/>
    <property type="evidence" value="ECO:0007669"/>
    <property type="project" value="TreeGrafter"/>
</dbReference>
<dbReference type="InterPro" id="IPR001867">
    <property type="entry name" value="OmpR/PhoB-type_DNA-bd"/>
</dbReference>
<dbReference type="SMART" id="SM00862">
    <property type="entry name" value="Trans_reg_C"/>
    <property type="match status" value="1"/>
</dbReference>
<proteinExistence type="predicted"/>
<dbReference type="InterPro" id="IPR011006">
    <property type="entry name" value="CheY-like_superfamily"/>
</dbReference>
<dbReference type="Gene3D" id="6.10.250.690">
    <property type="match status" value="1"/>
</dbReference>
<keyword evidence="2" id="KW-0902">Two-component regulatory system</keyword>
<dbReference type="InterPro" id="IPR016032">
    <property type="entry name" value="Sig_transdc_resp-reg_C-effctor"/>
</dbReference>
<gene>
    <name evidence="10" type="ORF">AMJAP_3023</name>
</gene>
<accession>A0A7R6PDT2</accession>
<dbReference type="SMART" id="SM00448">
    <property type="entry name" value="REC"/>
    <property type="match status" value="1"/>
</dbReference>
<dbReference type="GO" id="GO:0000156">
    <property type="term" value="F:phosphorelay response regulator activity"/>
    <property type="evidence" value="ECO:0007669"/>
    <property type="project" value="TreeGrafter"/>
</dbReference>
<reference evidence="10 11" key="1">
    <citation type="journal article" date="2008" name="Int. J. Syst. Evol. Microbiol.">
        <title>Amphritea japonica sp. nov. and Amphritea balenae sp. nov., isolated from the sediment adjacent to sperm whale carcasses off Kagoshima, Japan.</title>
        <authorList>
            <person name="Miyazaki M."/>
            <person name="Nogi Y."/>
            <person name="Fujiwara Y."/>
            <person name="Kawato M."/>
            <person name="Nagahama T."/>
            <person name="Kubokawa K."/>
            <person name="Horikoshi K."/>
        </authorList>
    </citation>
    <scope>NUCLEOTIDE SEQUENCE [LARGE SCALE GENOMIC DNA]</scope>
    <source>
        <strain evidence="10 11">ATCC BAA-1530</strain>
    </source>
</reference>
<keyword evidence="1 6" id="KW-0597">Phosphoprotein</keyword>
<evidence type="ECO:0000259" key="8">
    <source>
        <dbReference type="PROSITE" id="PS50110"/>
    </source>
</evidence>
<feature type="DNA-binding region" description="OmpR/PhoB-type" evidence="7">
    <location>
        <begin position="124"/>
        <end position="219"/>
    </location>
</feature>
<dbReference type="InterPro" id="IPR039420">
    <property type="entry name" value="WalR-like"/>
</dbReference>
<keyword evidence="5" id="KW-0804">Transcription</keyword>
<dbReference type="GO" id="GO:0006355">
    <property type="term" value="P:regulation of DNA-templated transcription"/>
    <property type="evidence" value="ECO:0007669"/>
    <property type="project" value="InterPro"/>
</dbReference>
<dbReference type="GO" id="GO:0000976">
    <property type="term" value="F:transcription cis-regulatory region binding"/>
    <property type="evidence" value="ECO:0007669"/>
    <property type="project" value="TreeGrafter"/>
</dbReference>
<sequence>MRILIVEDDVKLVDQLRSQLQNAGYVAEVCYDGMSGSIWIREGVFDAIILDLGLPEKPGLDVLREMRAEQNTTPVLILTARDSWQERVDGLKAGADDYLGKPFFMEELVARLEALIRRRHGKVTQQLEYAGICLDLDTHIARSPEGVEFQLTGIEFRLLRYLLMNPGRLVSKSVLSEHVYEEELVRDSNVIEVYINRLRQRFGKQFIKTRRGQGYCLQAEGCES</sequence>
<evidence type="ECO:0000313" key="10">
    <source>
        <dbReference type="EMBL" id="BBB27608.1"/>
    </source>
</evidence>
<dbReference type="Pfam" id="PF00486">
    <property type="entry name" value="Trans_reg_C"/>
    <property type="match status" value="1"/>
</dbReference>
<dbReference type="Gene3D" id="1.10.10.10">
    <property type="entry name" value="Winged helix-like DNA-binding domain superfamily/Winged helix DNA-binding domain"/>
    <property type="match status" value="1"/>
</dbReference>
<dbReference type="SUPFAM" id="SSF52172">
    <property type="entry name" value="CheY-like"/>
    <property type="match status" value="1"/>
</dbReference>
<dbReference type="FunFam" id="3.40.50.2300:FF:000002">
    <property type="entry name" value="DNA-binding response regulator PhoP"/>
    <property type="match status" value="1"/>
</dbReference>
<dbReference type="OrthoDB" id="9802426at2"/>
<dbReference type="InterPro" id="IPR001789">
    <property type="entry name" value="Sig_transdc_resp-reg_receiver"/>
</dbReference>
<keyword evidence="11" id="KW-1185">Reference proteome</keyword>
<dbReference type="CDD" id="cd00383">
    <property type="entry name" value="trans_reg_C"/>
    <property type="match status" value="1"/>
</dbReference>
<keyword evidence="3" id="KW-0805">Transcription regulation</keyword>
<evidence type="ECO:0000259" key="9">
    <source>
        <dbReference type="PROSITE" id="PS51755"/>
    </source>
</evidence>
<dbReference type="EMBL" id="AP014545">
    <property type="protein sequence ID" value="BBB27608.1"/>
    <property type="molecule type" value="Genomic_DNA"/>
</dbReference>
<dbReference type="PANTHER" id="PTHR48111:SF37">
    <property type="entry name" value="RESPONSE REGULATOR PROTEIN CARR"/>
    <property type="match status" value="1"/>
</dbReference>
<dbReference type="AlphaFoldDB" id="A0A7R6PDT2"/>
<evidence type="ECO:0000256" key="7">
    <source>
        <dbReference type="PROSITE-ProRule" id="PRU01091"/>
    </source>
</evidence>
<evidence type="ECO:0000256" key="2">
    <source>
        <dbReference type="ARBA" id="ARBA00023012"/>
    </source>
</evidence>
<evidence type="ECO:0000256" key="4">
    <source>
        <dbReference type="ARBA" id="ARBA00023125"/>
    </source>
</evidence>
<dbReference type="Pfam" id="PF00072">
    <property type="entry name" value="Response_reg"/>
    <property type="match status" value="1"/>
</dbReference>
<keyword evidence="4 7" id="KW-0238">DNA-binding</keyword>
<dbReference type="Proteomes" id="UP000595663">
    <property type="component" value="Chromosome"/>
</dbReference>
<dbReference type="GO" id="GO:0005829">
    <property type="term" value="C:cytosol"/>
    <property type="evidence" value="ECO:0007669"/>
    <property type="project" value="TreeGrafter"/>
</dbReference>
<dbReference type="PROSITE" id="PS50110">
    <property type="entry name" value="RESPONSE_REGULATORY"/>
    <property type="match status" value="1"/>
</dbReference>
<dbReference type="PANTHER" id="PTHR48111">
    <property type="entry name" value="REGULATOR OF RPOS"/>
    <property type="match status" value="1"/>
</dbReference>
<protein>
    <submittedName>
        <fullName evidence="10">Two-component system response regulator</fullName>
    </submittedName>
</protein>
<dbReference type="Gene3D" id="3.40.50.2300">
    <property type="match status" value="1"/>
</dbReference>
<evidence type="ECO:0000256" key="3">
    <source>
        <dbReference type="ARBA" id="ARBA00023015"/>
    </source>
</evidence>
<dbReference type="RefSeq" id="WP_019623089.1">
    <property type="nucleotide sequence ID" value="NZ_AP014545.1"/>
</dbReference>
<dbReference type="SUPFAM" id="SSF46894">
    <property type="entry name" value="C-terminal effector domain of the bipartite response regulators"/>
    <property type="match status" value="1"/>
</dbReference>
<feature type="domain" description="Response regulatory" evidence="8">
    <location>
        <begin position="2"/>
        <end position="116"/>
    </location>
</feature>
<dbReference type="PROSITE" id="PS51755">
    <property type="entry name" value="OMPR_PHOB"/>
    <property type="match status" value="1"/>
</dbReference>
<dbReference type="InterPro" id="IPR036388">
    <property type="entry name" value="WH-like_DNA-bd_sf"/>
</dbReference>
<name>A0A7R6PDT2_9GAMM</name>
<feature type="domain" description="OmpR/PhoB-type" evidence="9">
    <location>
        <begin position="124"/>
        <end position="219"/>
    </location>
</feature>
<feature type="modified residue" description="4-aspartylphosphate" evidence="6">
    <location>
        <position position="51"/>
    </location>
</feature>
<evidence type="ECO:0000256" key="6">
    <source>
        <dbReference type="PROSITE-ProRule" id="PRU00169"/>
    </source>
</evidence>
<evidence type="ECO:0000256" key="5">
    <source>
        <dbReference type="ARBA" id="ARBA00023163"/>
    </source>
</evidence>
<evidence type="ECO:0000313" key="11">
    <source>
        <dbReference type="Proteomes" id="UP000595663"/>
    </source>
</evidence>
<dbReference type="KEGG" id="ajp:AMJAP_3023"/>
<evidence type="ECO:0000256" key="1">
    <source>
        <dbReference type="ARBA" id="ARBA00022553"/>
    </source>
</evidence>
<organism evidence="10 11">
    <name type="scientific">Amphritea japonica ATCC BAA-1530</name>
    <dbReference type="NCBI Taxonomy" id="1278309"/>
    <lineage>
        <taxon>Bacteria</taxon>
        <taxon>Pseudomonadati</taxon>
        <taxon>Pseudomonadota</taxon>
        <taxon>Gammaproteobacteria</taxon>
        <taxon>Oceanospirillales</taxon>
        <taxon>Oceanospirillaceae</taxon>
        <taxon>Amphritea</taxon>
    </lineage>
</organism>